<reference evidence="1 2" key="2">
    <citation type="submission" date="2021-10" db="EMBL/GenBank/DDBJ databases">
        <authorList>
            <person name="Piombo E."/>
        </authorList>
    </citation>
    <scope>NUCLEOTIDE SEQUENCE [LARGE SCALE GENOMIC DNA]</scope>
</reference>
<dbReference type="PANTHER" id="PTHR38790">
    <property type="entry name" value="2EXR DOMAIN-CONTAINING PROTEIN-RELATED"/>
    <property type="match status" value="1"/>
</dbReference>
<dbReference type="OrthoDB" id="515692at2759"/>
<comment type="caution">
    <text evidence="1">The sequence shown here is derived from an EMBL/GenBank/DDBJ whole genome shotgun (WGS) entry which is preliminary data.</text>
</comment>
<accession>A0A9N9ZII9</accession>
<proteinExistence type="predicted"/>
<dbReference type="AlphaFoldDB" id="A0A9N9ZII9"/>
<dbReference type="EMBL" id="CABFOC020000074">
    <property type="protein sequence ID" value="CAH0057152.1"/>
    <property type="molecule type" value="Genomic_DNA"/>
</dbReference>
<name>A0A9N9ZII9_9HYPO</name>
<gene>
    <name evidence="1" type="ORF">CSOL1703_00006923</name>
</gene>
<sequence length="436" mass="49397">MARFRAMASYPFRILASGASCVKSILQGIWDLFPWSQLKRMEREDERLQLAHNKFFVDRILRPAAAAPISTVVEEPLSESTSPLFSRIPPEVRRDILLYAFGEHTLHMDLGFHAPPKHVDEEPTDPGNTAHAGIESQEFISFGDRDGQWRWGGCICHRSPPEEDPLSLGRLRCDPLVPTRESYYSDGCLAGEASCPHWPGQWPVKCQIGIMGWLLSCRQAYLEGMEALYGMNTIQVSCKLLLRGFPELISSNVMSHITSLKLVINPQKLPLRHVFIGHFDRSRARQLTPQKALFPLLSHLHIWLSGPEYELLGLADADALEAASHNPRDIYSPPDLDVMIIRLAPATTNVTVTCPFSLWYRSVEADHINSQGKEWTQERGSEYGGVEFWRQMPVGGQLPKTTEEWQAAKKNGRGYWIHLGLVYDIRHQVHEVDDDD</sequence>
<reference evidence="2" key="1">
    <citation type="submission" date="2019-06" db="EMBL/GenBank/DDBJ databases">
        <authorList>
            <person name="Broberg M."/>
        </authorList>
    </citation>
    <scope>NUCLEOTIDE SEQUENCE [LARGE SCALE GENOMIC DNA]</scope>
</reference>
<keyword evidence="2" id="KW-1185">Reference proteome</keyword>
<organism evidence="1 2">
    <name type="scientific">Clonostachys solani</name>
    <dbReference type="NCBI Taxonomy" id="160281"/>
    <lineage>
        <taxon>Eukaryota</taxon>
        <taxon>Fungi</taxon>
        <taxon>Dikarya</taxon>
        <taxon>Ascomycota</taxon>
        <taxon>Pezizomycotina</taxon>
        <taxon>Sordariomycetes</taxon>
        <taxon>Hypocreomycetidae</taxon>
        <taxon>Hypocreales</taxon>
        <taxon>Bionectriaceae</taxon>
        <taxon>Clonostachys</taxon>
    </lineage>
</organism>
<dbReference type="Proteomes" id="UP000775872">
    <property type="component" value="Unassembled WGS sequence"/>
</dbReference>
<evidence type="ECO:0000313" key="2">
    <source>
        <dbReference type="Proteomes" id="UP000775872"/>
    </source>
</evidence>
<dbReference type="PANTHER" id="PTHR38790:SF4">
    <property type="entry name" value="2EXR DOMAIN-CONTAINING PROTEIN"/>
    <property type="match status" value="1"/>
</dbReference>
<evidence type="ECO:0000313" key="1">
    <source>
        <dbReference type="EMBL" id="CAH0057152.1"/>
    </source>
</evidence>
<protein>
    <submittedName>
        <fullName evidence="1">Uncharacterized protein</fullName>
    </submittedName>
</protein>